<dbReference type="FunCoup" id="G3AQG2">
    <property type="interactions" value="145"/>
</dbReference>
<dbReference type="AlphaFoldDB" id="G3AQG2"/>
<dbReference type="SUPFAM" id="SSF55979">
    <property type="entry name" value="DNA clamp"/>
    <property type="match status" value="1"/>
</dbReference>
<evidence type="ECO:0000256" key="1">
    <source>
        <dbReference type="SAM" id="MobiDB-lite"/>
    </source>
</evidence>
<name>G3AQG2_SPAPN</name>
<dbReference type="Pfam" id="PF04139">
    <property type="entry name" value="Rad9"/>
    <property type="match status" value="1"/>
</dbReference>
<protein>
    <recommendedName>
        <fullName evidence="4">DNA damage checkpoint protein</fullName>
    </recommendedName>
</protein>
<evidence type="ECO:0000313" key="3">
    <source>
        <dbReference type="Proteomes" id="UP000000709"/>
    </source>
</evidence>
<dbReference type="GO" id="GO:0000076">
    <property type="term" value="P:DNA replication checkpoint signaling"/>
    <property type="evidence" value="ECO:0007669"/>
    <property type="project" value="TreeGrafter"/>
</dbReference>
<keyword evidence="3" id="KW-1185">Reference proteome</keyword>
<evidence type="ECO:0000313" key="2">
    <source>
        <dbReference type="EMBL" id="EGW31509.1"/>
    </source>
</evidence>
<sequence length="491" mass="56135">MTFIAIIDSKSHHLMWSKSILSLSAISEFIKFVITKNSFSISAVNNSNTSHAEIIFKSSFFNEYHVDFSGILPEGYEEGIEDIDSDDQSSYSFIVNSRHLATVFRTIEPSTLLYVCFKINWRIDSSISQRYKLSIEIKTKKLIIKKYQTSYQPVLRGNMHIVQSYKKQLYDQPHDSFDGPNRINHLVIDQLIPKQFLEMVPPSAEDFKIDIKNGKISFSGYTKQIIKDRDYLKQPMAVTVTISLEDLIDSNLITTGTDPIKKCINFRLRDFKNFLNLINFFTSSNSQKDQFDENYMTLPSADNFDMFFRNAGDPILFELQNSNHVSIQYIQITSDDKATDIEAKQVNVNITKRQSMSLQSHIIQRIENRDIANSRSTSASPMKNNSSIRTPVSKLPSTSSLRHSIRLPSGWRTPERDLNSDFGGNNDEEYITYGKEPSPLKHSKTPLKQNSADADTDYSDSEDEPPRKRSNIVEEDGFGPTQLGNKPKSIF</sequence>
<dbReference type="OMA" id="EHYCLFT"/>
<dbReference type="GeneID" id="18871000"/>
<dbReference type="GO" id="GO:0030896">
    <property type="term" value="C:checkpoint clamp complex"/>
    <property type="evidence" value="ECO:0007669"/>
    <property type="project" value="InterPro"/>
</dbReference>
<dbReference type="Proteomes" id="UP000000709">
    <property type="component" value="Unassembled WGS sequence"/>
</dbReference>
<dbReference type="GO" id="GO:0071479">
    <property type="term" value="P:cellular response to ionizing radiation"/>
    <property type="evidence" value="ECO:0007669"/>
    <property type="project" value="TreeGrafter"/>
</dbReference>
<organism evidence="3">
    <name type="scientific">Spathaspora passalidarum (strain NRRL Y-27907 / 11-Y1)</name>
    <dbReference type="NCBI Taxonomy" id="619300"/>
    <lineage>
        <taxon>Eukaryota</taxon>
        <taxon>Fungi</taxon>
        <taxon>Dikarya</taxon>
        <taxon>Ascomycota</taxon>
        <taxon>Saccharomycotina</taxon>
        <taxon>Pichiomycetes</taxon>
        <taxon>Debaryomycetaceae</taxon>
        <taxon>Spathaspora</taxon>
    </lineage>
</organism>
<dbReference type="Gene3D" id="3.70.10.10">
    <property type="match status" value="1"/>
</dbReference>
<dbReference type="KEGG" id="spaa:SPAPADRAFT_154762"/>
<dbReference type="EMBL" id="GL996503">
    <property type="protein sequence ID" value="EGW31509.1"/>
    <property type="molecule type" value="Genomic_DNA"/>
</dbReference>
<dbReference type="HOGENOM" id="CLU_036738_0_0_1"/>
<reference evidence="2 3" key="1">
    <citation type="journal article" date="2011" name="Proc. Natl. Acad. Sci. U.S.A.">
        <title>Comparative genomics of xylose-fermenting fungi for enhanced biofuel production.</title>
        <authorList>
            <person name="Wohlbach D.J."/>
            <person name="Kuo A."/>
            <person name="Sato T.K."/>
            <person name="Potts K.M."/>
            <person name="Salamov A.A."/>
            <person name="LaButti K.M."/>
            <person name="Sun H."/>
            <person name="Clum A."/>
            <person name="Pangilinan J.L."/>
            <person name="Lindquist E.A."/>
            <person name="Lucas S."/>
            <person name="Lapidus A."/>
            <person name="Jin M."/>
            <person name="Gunawan C."/>
            <person name="Balan V."/>
            <person name="Dale B.E."/>
            <person name="Jeffries T.W."/>
            <person name="Zinkel R."/>
            <person name="Barry K.W."/>
            <person name="Grigoriev I.V."/>
            <person name="Gasch A.P."/>
        </authorList>
    </citation>
    <scope>NUCLEOTIDE SEQUENCE [LARGE SCALE GENOMIC DNA]</scope>
    <source>
        <strain evidence="3">NRRL Y-27907 / 11-Y1</strain>
    </source>
</reference>
<proteinExistence type="predicted"/>
<accession>G3AQG2</accession>
<dbReference type="PANTHER" id="PTHR15237">
    <property type="entry name" value="DNA REPAIR PROTEIN RAD9"/>
    <property type="match status" value="1"/>
</dbReference>
<dbReference type="OrthoDB" id="3992718at2759"/>
<gene>
    <name evidence="2" type="ORF">SPAPADRAFT_154762</name>
</gene>
<dbReference type="GO" id="GO:0006281">
    <property type="term" value="P:DNA repair"/>
    <property type="evidence" value="ECO:0007669"/>
    <property type="project" value="TreeGrafter"/>
</dbReference>
<feature type="compositionally biased region" description="Polar residues" evidence="1">
    <location>
        <begin position="373"/>
        <end position="402"/>
    </location>
</feature>
<dbReference type="eggNOG" id="ENOG502QT39">
    <property type="taxonomic scope" value="Eukaryota"/>
</dbReference>
<dbReference type="InterPro" id="IPR046938">
    <property type="entry name" value="DNA_clamp_sf"/>
</dbReference>
<dbReference type="InParanoid" id="G3AQG2"/>
<dbReference type="GO" id="GO:0031573">
    <property type="term" value="P:mitotic intra-S DNA damage checkpoint signaling"/>
    <property type="evidence" value="ECO:0007669"/>
    <property type="project" value="TreeGrafter"/>
</dbReference>
<feature type="region of interest" description="Disordered" evidence="1">
    <location>
        <begin position="369"/>
        <end position="491"/>
    </location>
</feature>
<evidence type="ECO:0008006" key="4">
    <source>
        <dbReference type="Google" id="ProtNLM"/>
    </source>
</evidence>
<dbReference type="InterPro" id="IPR007268">
    <property type="entry name" value="Rad9/Ddc1"/>
</dbReference>
<dbReference type="PANTHER" id="PTHR15237:SF0">
    <property type="entry name" value="CELL CYCLE CHECKPOINT CONTROL PROTEIN"/>
    <property type="match status" value="1"/>
</dbReference>
<feature type="compositionally biased region" description="Acidic residues" evidence="1">
    <location>
        <begin position="454"/>
        <end position="463"/>
    </location>
</feature>
<dbReference type="STRING" id="619300.G3AQG2"/>
<dbReference type="RefSeq" id="XP_007376287.1">
    <property type="nucleotide sequence ID" value="XM_007376225.1"/>
</dbReference>